<dbReference type="EMBL" id="GBRH01208635">
    <property type="protein sequence ID" value="JAD89260.1"/>
    <property type="molecule type" value="Transcribed_RNA"/>
</dbReference>
<proteinExistence type="predicted"/>
<sequence>MEIKFSIHSVGIIHCTHREDAQNMPTPFTIGPF</sequence>
<reference evidence="1" key="1">
    <citation type="submission" date="2014-09" db="EMBL/GenBank/DDBJ databases">
        <authorList>
            <person name="Magalhaes I.L.F."/>
            <person name="Oliveira U."/>
            <person name="Santos F.R."/>
            <person name="Vidigal T.H.D.A."/>
            <person name="Brescovit A.D."/>
            <person name="Santos A.J."/>
        </authorList>
    </citation>
    <scope>NUCLEOTIDE SEQUENCE</scope>
    <source>
        <tissue evidence="1">Shoot tissue taken approximately 20 cm above the soil surface</tissue>
    </source>
</reference>
<protein>
    <submittedName>
        <fullName evidence="1">Uncharacterized protein</fullName>
    </submittedName>
</protein>
<evidence type="ECO:0000313" key="1">
    <source>
        <dbReference type="EMBL" id="JAD89260.1"/>
    </source>
</evidence>
<dbReference type="AlphaFoldDB" id="A0A0A9DUC1"/>
<organism evidence="1">
    <name type="scientific">Arundo donax</name>
    <name type="common">Giant reed</name>
    <name type="synonym">Donax arundinaceus</name>
    <dbReference type="NCBI Taxonomy" id="35708"/>
    <lineage>
        <taxon>Eukaryota</taxon>
        <taxon>Viridiplantae</taxon>
        <taxon>Streptophyta</taxon>
        <taxon>Embryophyta</taxon>
        <taxon>Tracheophyta</taxon>
        <taxon>Spermatophyta</taxon>
        <taxon>Magnoliopsida</taxon>
        <taxon>Liliopsida</taxon>
        <taxon>Poales</taxon>
        <taxon>Poaceae</taxon>
        <taxon>PACMAD clade</taxon>
        <taxon>Arundinoideae</taxon>
        <taxon>Arundineae</taxon>
        <taxon>Arundo</taxon>
    </lineage>
</organism>
<accession>A0A0A9DUC1</accession>
<reference evidence="1" key="2">
    <citation type="journal article" date="2015" name="Data Brief">
        <title>Shoot transcriptome of the giant reed, Arundo donax.</title>
        <authorList>
            <person name="Barrero R.A."/>
            <person name="Guerrero F.D."/>
            <person name="Moolhuijzen P."/>
            <person name="Goolsby J.A."/>
            <person name="Tidwell J."/>
            <person name="Bellgard S.E."/>
            <person name="Bellgard M.I."/>
        </authorList>
    </citation>
    <scope>NUCLEOTIDE SEQUENCE</scope>
    <source>
        <tissue evidence="1">Shoot tissue taken approximately 20 cm above the soil surface</tissue>
    </source>
</reference>
<name>A0A0A9DUC1_ARUDO</name>